<proteinExistence type="predicted"/>
<protein>
    <submittedName>
        <fullName evidence="1">Uncharacterized protein</fullName>
    </submittedName>
</protein>
<evidence type="ECO:0000313" key="2">
    <source>
        <dbReference type="Proteomes" id="UP000799423"/>
    </source>
</evidence>
<reference evidence="1" key="1">
    <citation type="submission" date="2020-01" db="EMBL/GenBank/DDBJ databases">
        <authorList>
            <consortium name="DOE Joint Genome Institute"/>
            <person name="Haridas S."/>
            <person name="Albert R."/>
            <person name="Binder M."/>
            <person name="Bloem J."/>
            <person name="Labutti K."/>
            <person name="Salamov A."/>
            <person name="Andreopoulos B."/>
            <person name="Baker S.E."/>
            <person name="Barry K."/>
            <person name="Bills G."/>
            <person name="Bluhm B.H."/>
            <person name="Cannon C."/>
            <person name="Castanera R."/>
            <person name="Culley D.E."/>
            <person name="Daum C."/>
            <person name="Ezra D."/>
            <person name="Gonzalez J.B."/>
            <person name="Henrissat B."/>
            <person name="Kuo A."/>
            <person name="Liang C."/>
            <person name="Lipzen A."/>
            <person name="Lutzoni F."/>
            <person name="Magnuson J."/>
            <person name="Mondo S."/>
            <person name="Nolan M."/>
            <person name="Ohm R."/>
            <person name="Pangilinan J."/>
            <person name="Park H.-J."/>
            <person name="Ramirez L."/>
            <person name="Alfaro M."/>
            <person name="Sun H."/>
            <person name="Tritt A."/>
            <person name="Yoshinaga Y."/>
            <person name="Zwiers L.-H."/>
            <person name="Turgeon B.G."/>
            <person name="Goodwin S.B."/>
            <person name="Spatafora J.W."/>
            <person name="Crous P.W."/>
            <person name="Grigoriev I.V."/>
        </authorList>
    </citation>
    <scope>NUCLEOTIDE SEQUENCE</scope>
    <source>
        <strain evidence="1">IPT5</strain>
    </source>
</reference>
<keyword evidence="2" id="KW-1185">Reference proteome</keyword>
<gene>
    <name evidence="1" type="ORF">T440DRAFT_471651</name>
</gene>
<dbReference type="EMBL" id="MU006332">
    <property type="protein sequence ID" value="KAF2846777.1"/>
    <property type="molecule type" value="Genomic_DNA"/>
</dbReference>
<name>A0A6A7AWQ7_9PLEO</name>
<dbReference type="Proteomes" id="UP000799423">
    <property type="component" value="Unassembled WGS sequence"/>
</dbReference>
<accession>A0A6A7AWQ7</accession>
<evidence type="ECO:0000313" key="1">
    <source>
        <dbReference type="EMBL" id="KAF2846777.1"/>
    </source>
</evidence>
<dbReference type="OrthoDB" id="3796698at2759"/>
<sequence>MSDFRRRNVYDDSWDTIKTLTWPLEQPPNGNNITILRLLQFSIHPETLSYFLRQTPNVHTFELSVLEPVEMETNDITAFREALHPIRNTLRDLTIRYTVAEEEECPPPQDSVDVIDGSLGPLHDFPILTSLTVSLAVLFGRHGVHTGRYPQLVDFLAPRLQKLTITDDLWMYSDFQGCFEDMDAMQIFRRFLTGEMVEGGWTGGTQYEKAVWVPSGDVPGWKVATPDLKEFVYDIREHIQESHGYWSKRKYRNELRRATRGQGLECTVLHR</sequence>
<organism evidence="1 2">
    <name type="scientific">Plenodomus tracheiphilus IPT5</name>
    <dbReference type="NCBI Taxonomy" id="1408161"/>
    <lineage>
        <taxon>Eukaryota</taxon>
        <taxon>Fungi</taxon>
        <taxon>Dikarya</taxon>
        <taxon>Ascomycota</taxon>
        <taxon>Pezizomycotina</taxon>
        <taxon>Dothideomycetes</taxon>
        <taxon>Pleosporomycetidae</taxon>
        <taxon>Pleosporales</taxon>
        <taxon>Pleosporineae</taxon>
        <taxon>Leptosphaeriaceae</taxon>
        <taxon>Plenodomus</taxon>
    </lineage>
</organism>
<dbReference type="AlphaFoldDB" id="A0A6A7AWQ7"/>